<keyword evidence="5" id="KW-1185">Reference proteome</keyword>
<gene>
    <name evidence="4" type="ORF">LY89DRAFT_779681</name>
</gene>
<dbReference type="PRINTS" id="PR00081">
    <property type="entry name" value="GDHRDH"/>
</dbReference>
<dbReference type="EC" id="1.1.1.270" evidence="3"/>
<dbReference type="EMBL" id="KQ947410">
    <property type="protein sequence ID" value="KUJ19777.1"/>
    <property type="molecule type" value="Genomic_DNA"/>
</dbReference>
<dbReference type="PANTHER" id="PTHR43647">
    <property type="entry name" value="DEHYDROGENASE"/>
    <property type="match status" value="1"/>
</dbReference>
<evidence type="ECO:0000256" key="3">
    <source>
        <dbReference type="ARBA" id="ARBA00023621"/>
    </source>
</evidence>
<dbReference type="GeneID" id="28832044"/>
<dbReference type="InterPro" id="IPR020904">
    <property type="entry name" value="Sc_DH/Rdtase_CS"/>
</dbReference>
<proteinExistence type="predicted"/>
<reference evidence="4 5" key="1">
    <citation type="submission" date="2015-10" db="EMBL/GenBank/DDBJ databases">
        <title>Full genome of DAOMC 229536 Phialocephala scopiformis, a fungal endophyte of spruce producing the potent anti-insectan compound rugulosin.</title>
        <authorList>
            <consortium name="DOE Joint Genome Institute"/>
            <person name="Walker A.K."/>
            <person name="Frasz S.L."/>
            <person name="Seifert K.A."/>
            <person name="Miller J.D."/>
            <person name="Mondo S.J."/>
            <person name="Labutti K."/>
            <person name="Lipzen A."/>
            <person name="Dockter R."/>
            <person name="Kennedy M."/>
            <person name="Grigoriev I.V."/>
            <person name="Spatafora J.W."/>
        </authorList>
    </citation>
    <scope>NUCLEOTIDE SEQUENCE [LARGE SCALE GENOMIC DNA]</scope>
    <source>
        <strain evidence="4 5">CBS 120377</strain>
    </source>
</reference>
<dbReference type="PANTHER" id="PTHR43647:SF4">
    <property type="entry name" value="KETOREDUCTASE (KR) DOMAIN-CONTAINING PROTEIN"/>
    <property type="match status" value="1"/>
</dbReference>
<organism evidence="4 5">
    <name type="scientific">Mollisia scopiformis</name>
    <name type="common">Conifer needle endophyte fungus</name>
    <name type="synonym">Phialocephala scopiformis</name>
    <dbReference type="NCBI Taxonomy" id="149040"/>
    <lineage>
        <taxon>Eukaryota</taxon>
        <taxon>Fungi</taxon>
        <taxon>Dikarya</taxon>
        <taxon>Ascomycota</taxon>
        <taxon>Pezizomycotina</taxon>
        <taxon>Leotiomycetes</taxon>
        <taxon>Helotiales</taxon>
        <taxon>Mollisiaceae</taxon>
        <taxon>Mollisia</taxon>
    </lineage>
</organism>
<accession>A0A194XJ48</accession>
<dbReference type="Gene3D" id="3.40.50.720">
    <property type="entry name" value="NAD(P)-binding Rossmann-like Domain"/>
    <property type="match status" value="1"/>
</dbReference>
<dbReference type="InParanoid" id="A0A194XJ48"/>
<evidence type="ECO:0000313" key="5">
    <source>
        <dbReference type="Proteomes" id="UP000070700"/>
    </source>
</evidence>
<dbReference type="GO" id="GO:0000253">
    <property type="term" value="F:3-beta-hydroxysteroid 3-dehydrogenase (NADP+) activity"/>
    <property type="evidence" value="ECO:0007669"/>
    <property type="project" value="UniProtKB-EC"/>
</dbReference>
<dbReference type="RefSeq" id="XP_018074132.1">
    <property type="nucleotide sequence ID" value="XM_018222318.1"/>
</dbReference>
<protein>
    <recommendedName>
        <fullName evidence="3">3beta-hydroxysteroid 3-dehydrogenase</fullName>
        <ecNumber evidence="3">1.1.1.270</ecNumber>
    </recommendedName>
</protein>
<dbReference type="OrthoDB" id="191139at2759"/>
<dbReference type="GO" id="GO:0005741">
    <property type="term" value="C:mitochondrial outer membrane"/>
    <property type="evidence" value="ECO:0007669"/>
    <property type="project" value="TreeGrafter"/>
</dbReference>
<sequence length="352" mass="38680">MTSQQLKGTILATGAAGGIGTGWLHEHLQSEHARSHLTIYVTHPSFPGQLREILDKEGDGCRFEIVEIDLSILENVKIFTRVLSGRVESNDIPRIRLLILIAGVMFLDPTTKDGIGFTTEGFEKTWALNYAANVCLILGLLPVMSEKGRIVWLASSSHDPSFRTSRPLYTPGTVSLFKAGDGEVERFAKATDKIEEGDEVHGAVRRYAASKLSMTMFMYALQRRLSSSSSFNQIKILANSPGTVGGTSITSSMPWYVRMVMQYLLVPLQALFVLIWGNGNLRTAKVAGGDLQWCCWSTELKGGDYVDGREVITSSPESLNIKKQKCLWVGTRKLLGLKEEMTALGDGIQGGF</sequence>
<dbReference type="InterPro" id="IPR002347">
    <property type="entry name" value="SDR_fam"/>
</dbReference>
<dbReference type="GO" id="GO:0005811">
    <property type="term" value="C:lipid droplet"/>
    <property type="evidence" value="ECO:0007669"/>
    <property type="project" value="TreeGrafter"/>
</dbReference>
<keyword evidence="1" id="KW-0521">NADP</keyword>
<dbReference type="AlphaFoldDB" id="A0A194XJ48"/>
<name>A0A194XJ48_MOLSC</name>
<comment type="pathway">
    <text evidence="2">Steroid biosynthesis; zymosterol biosynthesis; zymosterol from lanosterol: step 5/6.</text>
</comment>
<dbReference type="PROSITE" id="PS00061">
    <property type="entry name" value="ADH_SHORT"/>
    <property type="match status" value="1"/>
</dbReference>
<dbReference type="KEGG" id="psco:LY89DRAFT_779681"/>
<evidence type="ECO:0000256" key="1">
    <source>
        <dbReference type="ARBA" id="ARBA00022857"/>
    </source>
</evidence>
<dbReference type="GO" id="GO:0005789">
    <property type="term" value="C:endoplasmic reticulum membrane"/>
    <property type="evidence" value="ECO:0007669"/>
    <property type="project" value="TreeGrafter"/>
</dbReference>
<dbReference type="InterPro" id="IPR036291">
    <property type="entry name" value="NAD(P)-bd_dom_sf"/>
</dbReference>
<evidence type="ECO:0000313" key="4">
    <source>
        <dbReference type="EMBL" id="KUJ19777.1"/>
    </source>
</evidence>
<dbReference type="SUPFAM" id="SSF51735">
    <property type="entry name" value="NAD(P)-binding Rossmann-fold domains"/>
    <property type="match status" value="1"/>
</dbReference>
<dbReference type="Proteomes" id="UP000070700">
    <property type="component" value="Unassembled WGS sequence"/>
</dbReference>
<evidence type="ECO:0000256" key="2">
    <source>
        <dbReference type="ARBA" id="ARBA00023589"/>
    </source>
</evidence>
<dbReference type="InterPro" id="IPR051593">
    <property type="entry name" value="Ergosterol_Biosynth_ERG27"/>
</dbReference>